<dbReference type="Gene3D" id="3.40.1280.10">
    <property type="match status" value="1"/>
</dbReference>
<dbReference type="InterPro" id="IPR015947">
    <property type="entry name" value="PUA-like_sf"/>
</dbReference>
<keyword evidence="7 12" id="KW-0489">Methyltransferase</keyword>
<reference evidence="15 16" key="1">
    <citation type="submission" date="2021-03" db="EMBL/GenBank/DDBJ databases">
        <title>Caproiciproducens sp. nov. isolated from feces of cow.</title>
        <authorList>
            <person name="Choi J.-Y."/>
        </authorList>
    </citation>
    <scope>NUCLEOTIDE SEQUENCE [LARGE SCALE GENOMIC DNA]</scope>
    <source>
        <strain evidence="15 16">AGMB10547</strain>
    </source>
</reference>
<feature type="domain" description="Ribosomal RNA small subunit methyltransferase E PUA-like" evidence="14">
    <location>
        <begin position="16"/>
        <end position="63"/>
    </location>
</feature>
<keyword evidence="16" id="KW-1185">Reference proteome</keyword>
<evidence type="ECO:0000256" key="7">
    <source>
        <dbReference type="ARBA" id="ARBA00022603"/>
    </source>
</evidence>
<evidence type="ECO:0000256" key="9">
    <source>
        <dbReference type="ARBA" id="ARBA00022691"/>
    </source>
</evidence>
<dbReference type="PANTHER" id="PTHR30027:SF3">
    <property type="entry name" value="16S RRNA (URACIL(1498)-N(3))-METHYLTRANSFERASE"/>
    <property type="match status" value="1"/>
</dbReference>
<comment type="caution">
    <text evidence="15">The sequence shown here is derived from an EMBL/GenBank/DDBJ whole genome shotgun (WGS) entry which is preliminary data.</text>
</comment>
<evidence type="ECO:0000256" key="2">
    <source>
        <dbReference type="ARBA" id="ARBA00005528"/>
    </source>
</evidence>
<dbReference type="InterPro" id="IPR029028">
    <property type="entry name" value="Alpha/beta_knot_MTases"/>
</dbReference>
<comment type="subcellular location">
    <subcellularLocation>
        <location evidence="1 12">Cytoplasm</location>
    </subcellularLocation>
</comment>
<evidence type="ECO:0000256" key="5">
    <source>
        <dbReference type="ARBA" id="ARBA00022490"/>
    </source>
</evidence>
<evidence type="ECO:0000256" key="11">
    <source>
        <dbReference type="ARBA" id="ARBA00047944"/>
    </source>
</evidence>
<dbReference type="GO" id="GO:0008168">
    <property type="term" value="F:methyltransferase activity"/>
    <property type="evidence" value="ECO:0007669"/>
    <property type="project" value="UniProtKB-KW"/>
</dbReference>
<dbReference type="Proteomes" id="UP000719942">
    <property type="component" value="Unassembled WGS sequence"/>
</dbReference>
<sequence length="240" mass="25723">MPRFFIDYVPQERAFITGEDARHIARSLRMQPGESLILCDSIGTDYNGEIESVADDQVVVRVLNFCRSVAEPSALVTVYQGLPKADKMDSIVQKSVETGAVKIVPVMTARCVSKPDEKAAAKKIVRWQKIAEEAAKQSGRGIIPQVAPLTSFRQAVEQAAKAGKIILFFEGGGQSIAKLVNGETRELAVFIGPEGGFEQSEVDFAVENGAAVGTLGARILRTETAPIAALSAIMLATGNM</sequence>
<dbReference type="InterPro" id="IPR029026">
    <property type="entry name" value="tRNA_m1G_MTases_N"/>
</dbReference>
<gene>
    <name evidence="15" type="ORF">J5W02_09875</name>
</gene>
<proteinExistence type="inferred from homology"/>
<dbReference type="EMBL" id="JAGFNZ010000003">
    <property type="protein sequence ID" value="MBW7573121.1"/>
    <property type="molecule type" value="Genomic_DNA"/>
</dbReference>
<comment type="catalytic activity">
    <reaction evidence="11 12">
        <text>uridine(1498) in 16S rRNA + S-adenosyl-L-methionine = N(3)-methyluridine(1498) in 16S rRNA + S-adenosyl-L-homocysteine + H(+)</text>
        <dbReference type="Rhea" id="RHEA:42920"/>
        <dbReference type="Rhea" id="RHEA-COMP:10283"/>
        <dbReference type="Rhea" id="RHEA-COMP:10284"/>
        <dbReference type="ChEBI" id="CHEBI:15378"/>
        <dbReference type="ChEBI" id="CHEBI:57856"/>
        <dbReference type="ChEBI" id="CHEBI:59789"/>
        <dbReference type="ChEBI" id="CHEBI:65315"/>
        <dbReference type="ChEBI" id="CHEBI:74502"/>
        <dbReference type="EC" id="2.1.1.193"/>
    </reaction>
</comment>
<evidence type="ECO:0000256" key="6">
    <source>
        <dbReference type="ARBA" id="ARBA00022552"/>
    </source>
</evidence>
<accession>A0ABS7DRB5</accession>
<evidence type="ECO:0000256" key="10">
    <source>
        <dbReference type="ARBA" id="ARBA00025699"/>
    </source>
</evidence>
<feature type="domain" description="Ribosomal RNA small subunit methyltransferase E methyltransferase" evidence="13">
    <location>
        <begin position="75"/>
        <end position="234"/>
    </location>
</feature>
<keyword evidence="8 12" id="KW-0808">Transferase</keyword>
<evidence type="ECO:0000256" key="12">
    <source>
        <dbReference type="PIRNR" id="PIRNR015601"/>
    </source>
</evidence>
<keyword evidence="9 12" id="KW-0949">S-adenosyl-L-methionine</keyword>
<evidence type="ECO:0000256" key="3">
    <source>
        <dbReference type="ARBA" id="ARBA00012328"/>
    </source>
</evidence>
<keyword evidence="6 12" id="KW-0698">rRNA processing</keyword>
<organism evidence="15 16">
    <name type="scientific">Caproiciproducens faecalis</name>
    <dbReference type="NCBI Taxonomy" id="2820301"/>
    <lineage>
        <taxon>Bacteria</taxon>
        <taxon>Bacillati</taxon>
        <taxon>Bacillota</taxon>
        <taxon>Clostridia</taxon>
        <taxon>Eubacteriales</taxon>
        <taxon>Acutalibacteraceae</taxon>
        <taxon>Caproiciproducens</taxon>
    </lineage>
</organism>
<keyword evidence="5 12" id="KW-0963">Cytoplasm</keyword>
<evidence type="ECO:0000259" key="14">
    <source>
        <dbReference type="Pfam" id="PF20260"/>
    </source>
</evidence>
<comment type="function">
    <text evidence="10 12">Specifically methylates the N3 position of the uracil ring of uridine 1498 (m3U1498) in 16S rRNA. Acts on the fully assembled 30S ribosomal subunit.</text>
</comment>
<dbReference type="SUPFAM" id="SSF88697">
    <property type="entry name" value="PUA domain-like"/>
    <property type="match status" value="1"/>
</dbReference>
<name>A0ABS7DRB5_9FIRM</name>
<dbReference type="Pfam" id="PF20260">
    <property type="entry name" value="PUA_4"/>
    <property type="match status" value="1"/>
</dbReference>
<evidence type="ECO:0000256" key="4">
    <source>
        <dbReference type="ARBA" id="ARBA00013673"/>
    </source>
</evidence>
<dbReference type="InterPro" id="IPR046886">
    <property type="entry name" value="RsmE_MTase_dom"/>
</dbReference>
<dbReference type="InterPro" id="IPR006700">
    <property type="entry name" value="RsmE"/>
</dbReference>
<evidence type="ECO:0000259" key="13">
    <source>
        <dbReference type="Pfam" id="PF04452"/>
    </source>
</evidence>
<dbReference type="CDD" id="cd18084">
    <property type="entry name" value="RsmE-like"/>
    <property type="match status" value="1"/>
</dbReference>
<dbReference type="InterPro" id="IPR046887">
    <property type="entry name" value="RsmE_PUA-like"/>
</dbReference>
<dbReference type="SUPFAM" id="SSF75217">
    <property type="entry name" value="alpha/beta knot"/>
    <property type="match status" value="1"/>
</dbReference>
<comment type="similarity">
    <text evidence="2 12">Belongs to the RNA methyltransferase RsmE family.</text>
</comment>
<dbReference type="GO" id="GO:0032259">
    <property type="term" value="P:methylation"/>
    <property type="evidence" value="ECO:0007669"/>
    <property type="project" value="UniProtKB-KW"/>
</dbReference>
<dbReference type="RefSeq" id="WP_219965517.1">
    <property type="nucleotide sequence ID" value="NZ_JAGFNZ010000003.1"/>
</dbReference>
<evidence type="ECO:0000256" key="8">
    <source>
        <dbReference type="ARBA" id="ARBA00022679"/>
    </source>
</evidence>
<evidence type="ECO:0000256" key="1">
    <source>
        <dbReference type="ARBA" id="ARBA00004496"/>
    </source>
</evidence>
<dbReference type="NCBIfam" id="NF008692">
    <property type="entry name" value="PRK11713.1-5"/>
    <property type="match status" value="1"/>
</dbReference>
<evidence type="ECO:0000313" key="15">
    <source>
        <dbReference type="EMBL" id="MBW7573121.1"/>
    </source>
</evidence>
<dbReference type="EC" id="2.1.1.193" evidence="3 12"/>
<dbReference type="NCBIfam" id="TIGR00046">
    <property type="entry name" value="RsmE family RNA methyltransferase"/>
    <property type="match status" value="1"/>
</dbReference>
<dbReference type="PANTHER" id="PTHR30027">
    <property type="entry name" value="RIBOSOMAL RNA SMALL SUBUNIT METHYLTRANSFERASE E"/>
    <property type="match status" value="1"/>
</dbReference>
<dbReference type="PIRSF" id="PIRSF015601">
    <property type="entry name" value="MTase_slr0722"/>
    <property type="match status" value="1"/>
</dbReference>
<dbReference type="Pfam" id="PF04452">
    <property type="entry name" value="Methyltrans_RNA"/>
    <property type="match status" value="1"/>
</dbReference>
<evidence type="ECO:0000313" key="16">
    <source>
        <dbReference type="Proteomes" id="UP000719942"/>
    </source>
</evidence>
<protein>
    <recommendedName>
        <fullName evidence="4 12">Ribosomal RNA small subunit methyltransferase E</fullName>
        <ecNumber evidence="3 12">2.1.1.193</ecNumber>
    </recommendedName>
</protein>